<dbReference type="CDD" id="cd04480">
    <property type="entry name" value="RPA1_DBD_A_like"/>
    <property type="match status" value="1"/>
</dbReference>
<evidence type="ECO:0000313" key="4">
    <source>
        <dbReference type="Proteomes" id="UP000289738"/>
    </source>
</evidence>
<reference evidence="3 4" key="1">
    <citation type="submission" date="2019-01" db="EMBL/GenBank/DDBJ databases">
        <title>Sequencing of cultivated peanut Arachis hypogaea provides insights into genome evolution and oil improvement.</title>
        <authorList>
            <person name="Chen X."/>
        </authorList>
    </citation>
    <scope>NUCLEOTIDE SEQUENCE [LARGE SCALE GENOMIC DNA]</scope>
    <source>
        <strain evidence="4">cv. Fuhuasheng</strain>
        <tissue evidence="3">Leaves</tissue>
    </source>
</reference>
<protein>
    <recommendedName>
        <fullName evidence="2">Replication protein A 70 kDa DNA-binding subunit B/D first OB fold domain-containing protein</fullName>
    </recommendedName>
</protein>
<dbReference type="EMBL" id="SDMP01000002">
    <property type="protein sequence ID" value="RYR74295.1"/>
    <property type="molecule type" value="Genomic_DNA"/>
</dbReference>
<feature type="region of interest" description="Disordered" evidence="1">
    <location>
        <begin position="197"/>
        <end position="218"/>
    </location>
</feature>
<evidence type="ECO:0000256" key="1">
    <source>
        <dbReference type="SAM" id="MobiDB-lite"/>
    </source>
</evidence>
<dbReference type="InterPro" id="IPR012340">
    <property type="entry name" value="NA-bd_OB-fold"/>
</dbReference>
<proteinExistence type="predicted"/>
<name>A0A445EG64_ARAHY</name>
<dbReference type="Proteomes" id="UP000289738">
    <property type="component" value="Chromosome A02"/>
</dbReference>
<dbReference type="Pfam" id="PF02721">
    <property type="entry name" value="DUF223"/>
    <property type="match status" value="1"/>
</dbReference>
<dbReference type="Gene3D" id="2.40.50.140">
    <property type="entry name" value="Nucleic acid-binding proteins"/>
    <property type="match status" value="1"/>
</dbReference>
<dbReference type="PANTHER" id="PTHR47165:SF4">
    <property type="entry name" value="OS03G0429900 PROTEIN"/>
    <property type="match status" value="1"/>
</dbReference>
<organism evidence="3 4">
    <name type="scientific">Arachis hypogaea</name>
    <name type="common">Peanut</name>
    <dbReference type="NCBI Taxonomy" id="3818"/>
    <lineage>
        <taxon>Eukaryota</taxon>
        <taxon>Viridiplantae</taxon>
        <taxon>Streptophyta</taxon>
        <taxon>Embryophyta</taxon>
        <taxon>Tracheophyta</taxon>
        <taxon>Spermatophyta</taxon>
        <taxon>Magnoliopsida</taxon>
        <taxon>eudicotyledons</taxon>
        <taxon>Gunneridae</taxon>
        <taxon>Pentapetalae</taxon>
        <taxon>rosids</taxon>
        <taxon>fabids</taxon>
        <taxon>Fabales</taxon>
        <taxon>Fabaceae</taxon>
        <taxon>Papilionoideae</taxon>
        <taxon>50 kb inversion clade</taxon>
        <taxon>dalbergioids sensu lato</taxon>
        <taxon>Dalbergieae</taxon>
        <taxon>Pterocarpus clade</taxon>
        <taxon>Arachis</taxon>
    </lineage>
</organism>
<evidence type="ECO:0000313" key="3">
    <source>
        <dbReference type="EMBL" id="RYR74295.1"/>
    </source>
</evidence>
<dbReference type="InterPro" id="IPR003871">
    <property type="entry name" value="RFA1B/D_OB_1st"/>
</dbReference>
<dbReference type="SUPFAM" id="SSF50249">
    <property type="entry name" value="Nucleic acid-binding proteins"/>
    <property type="match status" value="1"/>
</dbReference>
<evidence type="ECO:0000259" key="2">
    <source>
        <dbReference type="Pfam" id="PF02721"/>
    </source>
</evidence>
<keyword evidence="4" id="KW-1185">Reference proteome</keyword>
<sequence length="218" mass="24577">MLLCDWFRGINIGWPSNYLPDINPTKLAWNLVVGVVRLYELCSQSNTADVYSLEMVLQDEQGDRIHCSIPKANIVVFKTLIRENGIHSMKNFIVQGNNKLVKTTGHKYKLSFYMKTCVSLLSMGKEDAQAMVIKFGQQSKYIELYLKDLEQNRMKCTLFGKSMDKVISFMDKPETLAKPTGVEFVSHSAIIVEMDSPDVHGSSNKTTRCGVNPEAAVQ</sequence>
<gene>
    <name evidence="3" type="ORF">Ahy_A02g008959</name>
</gene>
<accession>A0A445EG64</accession>
<dbReference type="PANTHER" id="PTHR47165">
    <property type="entry name" value="OS03G0429900 PROTEIN"/>
    <property type="match status" value="1"/>
</dbReference>
<feature type="domain" description="Replication protein A 70 kDa DNA-binding subunit B/D first OB fold" evidence="2">
    <location>
        <begin position="17"/>
        <end position="119"/>
    </location>
</feature>
<comment type="caution">
    <text evidence="3">The sequence shown here is derived from an EMBL/GenBank/DDBJ whole genome shotgun (WGS) entry which is preliminary data.</text>
</comment>
<dbReference type="AlphaFoldDB" id="A0A445EG64"/>